<feature type="region of interest" description="Disordered" evidence="1">
    <location>
        <begin position="1"/>
        <end position="30"/>
    </location>
</feature>
<gene>
    <name evidence="2" type="ORF">PHYSODRAFT_294802</name>
</gene>
<dbReference type="KEGG" id="psoj:PHYSODRAFT_294802"/>
<dbReference type="Proteomes" id="UP000002640">
    <property type="component" value="Unassembled WGS sequence"/>
</dbReference>
<evidence type="ECO:0000313" key="3">
    <source>
        <dbReference type="Proteomes" id="UP000002640"/>
    </source>
</evidence>
<reference evidence="2 3" key="1">
    <citation type="journal article" date="2006" name="Science">
        <title>Phytophthora genome sequences uncover evolutionary origins and mechanisms of pathogenesis.</title>
        <authorList>
            <person name="Tyler B.M."/>
            <person name="Tripathy S."/>
            <person name="Zhang X."/>
            <person name="Dehal P."/>
            <person name="Jiang R.H."/>
            <person name="Aerts A."/>
            <person name="Arredondo F.D."/>
            <person name="Baxter L."/>
            <person name="Bensasson D."/>
            <person name="Beynon J.L."/>
            <person name="Chapman J."/>
            <person name="Damasceno C.M."/>
            <person name="Dorrance A.E."/>
            <person name="Dou D."/>
            <person name="Dickerman A.W."/>
            <person name="Dubchak I.L."/>
            <person name="Garbelotto M."/>
            <person name="Gijzen M."/>
            <person name="Gordon S.G."/>
            <person name="Govers F."/>
            <person name="Grunwald N.J."/>
            <person name="Huang W."/>
            <person name="Ivors K.L."/>
            <person name="Jones R.W."/>
            <person name="Kamoun S."/>
            <person name="Krampis K."/>
            <person name="Lamour K.H."/>
            <person name="Lee M.K."/>
            <person name="McDonald W.H."/>
            <person name="Medina M."/>
            <person name="Meijer H.J."/>
            <person name="Nordberg E.K."/>
            <person name="Maclean D.J."/>
            <person name="Ospina-Giraldo M.D."/>
            <person name="Morris P.F."/>
            <person name="Phuntumart V."/>
            <person name="Putnam N.H."/>
            <person name="Rash S."/>
            <person name="Rose J.K."/>
            <person name="Sakihama Y."/>
            <person name="Salamov A.A."/>
            <person name="Savidor A."/>
            <person name="Scheuring C.F."/>
            <person name="Smith B.M."/>
            <person name="Sobral B.W."/>
            <person name="Terry A."/>
            <person name="Torto-Alalibo T.A."/>
            <person name="Win J."/>
            <person name="Xu Z."/>
            <person name="Zhang H."/>
            <person name="Grigoriev I.V."/>
            <person name="Rokhsar D.S."/>
            <person name="Boore J.L."/>
        </authorList>
    </citation>
    <scope>NUCLEOTIDE SEQUENCE [LARGE SCALE GENOMIC DNA]</scope>
    <source>
        <strain evidence="2 3">P6497</strain>
    </source>
</reference>
<proteinExistence type="predicted"/>
<dbReference type="AlphaFoldDB" id="G4YN18"/>
<keyword evidence="3" id="KW-1185">Reference proteome</keyword>
<sequence>MRLLSPPDSQEPDQEPSDEGEEAKQDDGRRKHMGKIWRACEAWELLALVGHLDTKVFQMLLRHKCALRVGRGLFRNETLEDIERDEEDDEEEKEGDSMGEFTEETFKFKCKRDRDGFILPHLDFAFLVGDLESSGPSFVEKWEWVFLGRSIGYEPSAAYLQTKARILKMPFPIRPPIPRSIEIPVSIQMQLRSKDYQTAMFLTELRELVDGMILRSHQLEADNTEVESRLDCASTFSYRIIELRLYLTDFRLTSECGESLLAVPGAGVPFAVLEMGLGTGDSDEMTHREAFAKFLNGALIRPQEQVSSISTLEISINGHGRRRRFTQFLPSHKLR</sequence>
<accession>G4YN18</accession>
<dbReference type="InParanoid" id="G4YN18"/>
<feature type="compositionally biased region" description="Acidic residues" evidence="1">
    <location>
        <begin position="10"/>
        <end position="21"/>
    </location>
</feature>
<evidence type="ECO:0000313" key="2">
    <source>
        <dbReference type="EMBL" id="EGZ29813.1"/>
    </source>
</evidence>
<dbReference type="EMBL" id="JH159151">
    <property type="protein sequence ID" value="EGZ29813.1"/>
    <property type="molecule type" value="Genomic_DNA"/>
</dbReference>
<name>G4YN18_PHYSP</name>
<protein>
    <submittedName>
        <fullName evidence="2">Uncharacterized protein</fullName>
    </submittedName>
</protein>
<organism evidence="2 3">
    <name type="scientific">Phytophthora sojae (strain P6497)</name>
    <name type="common">Soybean stem and root rot agent</name>
    <name type="synonym">Phytophthora megasperma f. sp. glycines</name>
    <dbReference type="NCBI Taxonomy" id="1094619"/>
    <lineage>
        <taxon>Eukaryota</taxon>
        <taxon>Sar</taxon>
        <taxon>Stramenopiles</taxon>
        <taxon>Oomycota</taxon>
        <taxon>Peronosporomycetes</taxon>
        <taxon>Peronosporales</taxon>
        <taxon>Peronosporaceae</taxon>
        <taxon>Phytophthora</taxon>
    </lineage>
</organism>
<dbReference type="GeneID" id="20641165"/>
<evidence type="ECO:0000256" key="1">
    <source>
        <dbReference type="SAM" id="MobiDB-lite"/>
    </source>
</evidence>
<dbReference type="RefSeq" id="XP_009517088.1">
    <property type="nucleotide sequence ID" value="XM_009518793.1"/>
</dbReference>